<feature type="region of interest" description="Disordered" evidence="1">
    <location>
        <begin position="1"/>
        <end position="28"/>
    </location>
</feature>
<dbReference type="PANTHER" id="PTHR36310">
    <property type="entry name" value="CYCLIN-DEPENDENT PROTEIN KINASE INHIBITOR SMR11"/>
    <property type="match status" value="1"/>
</dbReference>
<proteinExistence type="predicted"/>
<dbReference type="PANTHER" id="PTHR36310:SF1">
    <property type="entry name" value="CYCLIN-DEPENDENT PROTEIN KINASE INHIBITOR SMR11"/>
    <property type="match status" value="1"/>
</dbReference>
<dbReference type="AlphaFoldDB" id="A0ABD1SHY0"/>
<dbReference type="InterPro" id="IPR038971">
    <property type="entry name" value="SMR11/SMR16"/>
</dbReference>
<feature type="compositionally biased region" description="Polar residues" evidence="1">
    <location>
        <begin position="1"/>
        <end position="27"/>
    </location>
</feature>
<protein>
    <submittedName>
        <fullName evidence="2">Uncharacterized protein</fullName>
    </submittedName>
</protein>
<reference evidence="3" key="1">
    <citation type="submission" date="2024-07" db="EMBL/GenBank/DDBJ databases">
        <title>Two chromosome-level genome assemblies of Korean endemic species Abeliophyllum distichum and Forsythia ovata (Oleaceae).</title>
        <authorList>
            <person name="Jang H."/>
        </authorList>
    </citation>
    <scope>NUCLEOTIDE SEQUENCE [LARGE SCALE GENOMIC DNA]</scope>
</reference>
<dbReference type="EMBL" id="JBFOLJ010000010">
    <property type="protein sequence ID" value="KAL2500343.1"/>
    <property type="molecule type" value="Genomic_DNA"/>
</dbReference>
<evidence type="ECO:0000256" key="1">
    <source>
        <dbReference type="SAM" id="MobiDB-lite"/>
    </source>
</evidence>
<name>A0ABD1SHY0_9LAMI</name>
<gene>
    <name evidence="2" type="ORF">Fot_34191</name>
</gene>
<organism evidence="2 3">
    <name type="scientific">Forsythia ovata</name>
    <dbReference type="NCBI Taxonomy" id="205694"/>
    <lineage>
        <taxon>Eukaryota</taxon>
        <taxon>Viridiplantae</taxon>
        <taxon>Streptophyta</taxon>
        <taxon>Embryophyta</taxon>
        <taxon>Tracheophyta</taxon>
        <taxon>Spermatophyta</taxon>
        <taxon>Magnoliopsida</taxon>
        <taxon>eudicotyledons</taxon>
        <taxon>Gunneridae</taxon>
        <taxon>Pentapetalae</taxon>
        <taxon>asterids</taxon>
        <taxon>lamiids</taxon>
        <taxon>Lamiales</taxon>
        <taxon>Oleaceae</taxon>
        <taxon>Forsythieae</taxon>
        <taxon>Forsythia</taxon>
    </lineage>
</organism>
<keyword evidence="3" id="KW-1185">Reference proteome</keyword>
<evidence type="ECO:0000313" key="2">
    <source>
        <dbReference type="EMBL" id="KAL2500343.1"/>
    </source>
</evidence>
<comment type="caution">
    <text evidence="2">The sequence shown here is derived from an EMBL/GenBank/DDBJ whole genome shotgun (WGS) entry which is preliminary data.</text>
</comment>
<dbReference type="Proteomes" id="UP001604277">
    <property type="component" value="Unassembled WGS sequence"/>
</dbReference>
<feature type="region of interest" description="Disordered" evidence="1">
    <location>
        <begin position="52"/>
        <end position="74"/>
    </location>
</feature>
<evidence type="ECO:0000313" key="3">
    <source>
        <dbReference type="Proteomes" id="UP001604277"/>
    </source>
</evidence>
<sequence length="244" mass="26710">MGTEASSNELTNQENLSPHSISVNKVPNASRGIVEETKNLIEPSASLSASVCSLEPVTPDSNPESGDQFHGLASPLTIYSSSPNVPCSNSYRNNHLNFPNEDSPRTPKENVFDPFAPGPDKLLLAPHRGKCTEESRINVIRQLNFMSTANLFRDVNREANDETTLDEEKLFESVYGTLLEAIISEKTEELVAKALTQVSESDGFRTPTSAPRLSGVADTCPRAPVKSSSKCRVIDKELCRKLEF</sequence>
<accession>A0ABD1SHY0</accession>